<proteinExistence type="inferred from homology"/>
<dbReference type="HAMAP" id="MF_00204">
    <property type="entry name" value="UvrB"/>
    <property type="match status" value="1"/>
</dbReference>
<keyword evidence="9 12" id="KW-0234">DNA repair</keyword>
<evidence type="ECO:0000256" key="5">
    <source>
        <dbReference type="ARBA" id="ARBA00022763"/>
    </source>
</evidence>
<evidence type="ECO:0000256" key="8">
    <source>
        <dbReference type="ARBA" id="ARBA00022881"/>
    </source>
</evidence>
<evidence type="ECO:0000259" key="16">
    <source>
        <dbReference type="PROSITE" id="PS51192"/>
    </source>
</evidence>
<keyword evidence="14" id="KW-0175">Coiled coil</keyword>
<dbReference type="SUPFAM" id="SSF52540">
    <property type="entry name" value="P-loop containing nucleoside triphosphate hydrolases"/>
    <property type="match status" value="2"/>
</dbReference>
<protein>
    <recommendedName>
        <fullName evidence="11 12">UvrABC system protein B</fullName>
        <shortName evidence="12">Protein UvrB</shortName>
    </recommendedName>
    <alternativeName>
        <fullName evidence="12">Excinuclease ABC subunit B</fullName>
    </alternativeName>
</protein>
<feature type="domain" description="Helicase ATP-binding" evidence="16">
    <location>
        <begin position="25"/>
        <end position="159"/>
    </location>
</feature>
<evidence type="ECO:0000256" key="13">
    <source>
        <dbReference type="RuleBase" id="RU003587"/>
    </source>
</evidence>
<dbReference type="InterPro" id="IPR027417">
    <property type="entry name" value="P-loop_NTPase"/>
</dbReference>
<dbReference type="PROSITE" id="PS51194">
    <property type="entry name" value="HELICASE_CTER"/>
    <property type="match status" value="1"/>
</dbReference>
<dbReference type="InterPro" id="IPR024759">
    <property type="entry name" value="UvrB_YAD/RRR_dom"/>
</dbReference>
<dbReference type="InterPro" id="IPR001943">
    <property type="entry name" value="UVR_dom"/>
</dbReference>
<accession>A0A1Y4SYY8</accession>
<sequence length="658" mass="75981">MEKFKLVSQYSPMGDQPTAIKQLVEGIRAGKKEQVLLGGTGTGKTFTVSNVIAQVNKPTLVLAHNKTLAGQLYSELKEFFPENRVEYFVSNFDFYQPEAYIPKSDTYIDKNAKTNYEIEMLRSAAMNSLLERRDTIVVASVASIYGLGNPEQYREMIFSLRVGQEIDRRELLTYLVDRQYQRNDIEQSKGTFRVRGDVIEIVPGHTESWLIRIELFGDEVEGISEVDPLTGKVLGRYKTYTIYPAYGYVTKKEQMLRACDTISEELKERLQYFKDAMKPLEYERLDQRTRHDIEMLREVGMCPGIENYSRHIDGRLAGQRPYTLIDYFPDDFLMIIDESHVMLPQVRGMFNGDRSRKETLVEYGFRLPSALDNRPLRFEEFEDIIHQVIYVSATPGDYELEKTHGEYAEQIIRPTGLLDPIIDVRPTKNQIDDLIDEIHERIEKNERVLITTLTKRMAEDLSAYLKEVGLKVAYLHSDTKTLERTEILRDLRLGKYDVLVGINLLREGLDLPEVSLVCILDADKEGFLRSERSLIQTIGRAARNANGKVIMYGDHITESMQKAIDETNRRRQIQEAYNKEHHIIPQTIHKEIHDLIQGKETMEEASSLLQKGKKATKQAKKKLIDDLEKEMKEAAKVLDFERAMELRDIILELKGEKS</sequence>
<evidence type="ECO:0000256" key="6">
    <source>
        <dbReference type="ARBA" id="ARBA00022769"/>
    </source>
</evidence>
<evidence type="ECO:0000256" key="7">
    <source>
        <dbReference type="ARBA" id="ARBA00022840"/>
    </source>
</evidence>
<dbReference type="InterPro" id="IPR006935">
    <property type="entry name" value="Helicase/UvrB_N"/>
</dbReference>
<dbReference type="RefSeq" id="WP_087358135.1">
    <property type="nucleotide sequence ID" value="NZ_AP031415.1"/>
</dbReference>
<dbReference type="Pfam" id="PF00271">
    <property type="entry name" value="Helicase_C"/>
    <property type="match status" value="1"/>
</dbReference>
<dbReference type="InterPro" id="IPR004807">
    <property type="entry name" value="UvrB"/>
</dbReference>
<dbReference type="PROSITE" id="PS50151">
    <property type="entry name" value="UVR"/>
    <property type="match status" value="1"/>
</dbReference>
<dbReference type="CDD" id="cd18790">
    <property type="entry name" value="SF2_C_UvrB"/>
    <property type="match status" value="1"/>
</dbReference>
<dbReference type="Pfam" id="PF12344">
    <property type="entry name" value="UvrB"/>
    <property type="match status" value="1"/>
</dbReference>
<comment type="similarity">
    <text evidence="2 12 13">Belongs to the UvrB family.</text>
</comment>
<dbReference type="GO" id="GO:0009381">
    <property type="term" value="F:excinuclease ABC activity"/>
    <property type="evidence" value="ECO:0007669"/>
    <property type="project" value="UniProtKB-UniRule"/>
</dbReference>
<dbReference type="PANTHER" id="PTHR24029">
    <property type="entry name" value="UVRABC SYSTEM PROTEIN B"/>
    <property type="match status" value="1"/>
</dbReference>
<dbReference type="Pfam" id="PF02151">
    <property type="entry name" value="UVR"/>
    <property type="match status" value="1"/>
</dbReference>
<evidence type="ECO:0000256" key="11">
    <source>
        <dbReference type="ARBA" id="ARBA00029504"/>
    </source>
</evidence>
<evidence type="ECO:0000256" key="4">
    <source>
        <dbReference type="ARBA" id="ARBA00022741"/>
    </source>
</evidence>
<comment type="caution">
    <text evidence="18">The sequence shown here is derived from an EMBL/GenBank/DDBJ whole genome shotgun (WGS) entry which is preliminary data.</text>
</comment>
<dbReference type="InterPro" id="IPR036876">
    <property type="entry name" value="UVR_dom_sf"/>
</dbReference>
<evidence type="ECO:0000256" key="12">
    <source>
        <dbReference type="HAMAP-Rule" id="MF_00204"/>
    </source>
</evidence>
<dbReference type="InterPro" id="IPR014001">
    <property type="entry name" value="Helicase_ATP-bd"/>
</dbReference>
<feature type="domain" description="Helicase C-terminal" evidence="17">
    <location>
        <begin position="430"/>
        <end position="596"/>
    </location>
</feature>
<dbReference type="Proteomes" id="UP000195305">
    <property type="component" value="Unassembled WGS sequence"/>
</dbReference>
<evidence type="ECO:0000256" key="3">
    <source>
        <dbReference type="ARBA" id="ARBA00022490"/>
    </source>
</evidence>
<dbReference type="PROSITE" id="PS51192">
    <property type="entry name" value="HELICASE_ATP_BIND_1"/>
    <property type="match status" value="1"/>
</dbReference>
<keyword evidence="4 12" id="KW-0547">Nucleotide-binding</keyword>
<evidence type="ECO:0000313" key="18">
    <source>
        <dbReference type="EMBL" id="OUQ34171.1"/>
    </source>
</evidence>
<feature type="short sequence motif" description="Beta-hairpin" evidence="12">
    <location>
        <begin position="91"/>
        <end position="114"/>
    </location>
</feature>
<dbReference type="AlphaFoldDB" id="A0A1Y4SYY8"/>
<dbReference type="OrthoDB" id="9806651at2"/>
<keyword evidence="12 13" id="KW-0742">SOS response</keyword>
<comment type="caution">
    <text evidence="12">Lacks conserved residue(s) required for the propagation of feature annotation.</text>
</comment>
<dbReference type="GO" id="GO:0006289">
    <property type="term" value="P:nucleotide-excision repair"/>
    <property type="evidence" value="ECO:0007669"/>
    <property type="project" value="UniProtKB-UniRule"/>
</dbReference>
<evidence type="ECO:0000259" key="17">
    <source>
        <dbReference type="PROSITE" id="PS51194"/>
    </source>
</evidence>
<keyword evidence="3 12" id="KW-0963">Cytoplasm</keyword>
<dbReference type="InterPro" id="IPR041471">
    <property type="entry name" value="UvrB_inter"/>
</dbReference>
<dbReference type="SUPFAM" id="SSF46600">
    <property type="entry name" value="C-terminal UvrC-binding domain of UvrB"/>
    <property type="match status" value="1"/>
</dbReference>
<keyword evidence="6 12" id="KW-0228">DNA excision</keyword>
<keyword evidence="8 12" id="KW-0267">Excision nuclease</keyword>
<dbReference type="InterPro" id="IPR001650">
    <property type="entry name" value="Helicase_C-like"/>
</dbReference>
<dbReference type="SMART" id="SM00487">
    <property type="entry name" value="DEXDc"/>
    <property type="match status" value="1"/>
</dbReference>
<dbReference type="GO" id="GO:0016887">
    <property type="term" value="F:ATP hydrolysis activity"/>
    <property type="evidence" value="ECO:0007669"/>
    <property type="project" value="InterPro"/>
</dbReference>
<dbReference type="Gene3D" id="4.10.860.10">
    <property type="entry name" value="UVR domain"/>
    <property type="match status" value="1"/>
</dbReference>
<comment type="function">
    <text evidence="12">The UvrABC repair system catalyzes the recognition and processing of DNA lesions. A damage recognition complex composed of 2 UvrA and 2 UvrB subunits scans DNA for abnormalities. Upon binding of the UvrA(2)B(2) complex to a putative damaged site, the DNA wraps around one UvrB monomer. DNA wrap is dependent on ATP binding by UvrB and probably causes local melting of the DNA helix, facilitating insertion of UvrB beta-hairpin between the DNA strands. Then UvrB probes one DNA strand for the presence of a lesion. If a lesion is found the UvrA subunits dissociate and the UvrB-DNA preincision complex is formed. This complex is subsequently bound by UvrC and the second UvrB is released. If no lesion is found, the DNA wraps around the other UvrB subunit that will check the other stand for damage.</text>
</comment>
<dbReference type="Pfam" id="PF17757">
    <property type="entry name" value="UvrB_inter"/>
    <property type="match status" value="1"/>
</dbReference>
<keyword evidence="7 12" id="KW-0067">ATP-binding</keyword>
<comment type="domain">
    <text evidence="12">The beta-hairpin motif is involved in DNA binding.</text>
</comment>
<name>A0A1Y4SYY8_9FIRM</name>
<dbReference type="Pfam" id="PF04851">
    <property type="entry name" value="ResIII"/>
    <property type="match status" value="1"/>
</dbReference>
<organism evidence="18 19">
    <name type="scientific">Massilimicrobiota timonensis</name>
    <dbReference type="NCBI Taxonomy" id="1776392"/>
    <lineage>
        <taxon>Bacteria</taxon>
        <taxon>Bacillati</taxon>
        <taxon>Bacillota</taxon>
        <taxon>Erysipelotrichia</taxon>
        <taxon>Erysipelotrichales</taxon>
        <taxon>Erysipelotrichaceae</taxon>
        <taxon>Massilimicrobiota</taxon>
    </lineage>
</organism>
<dbReference type="GO" id="GO:0009380">
    <property type="term" value="C:excinuclease repair complex"/>
    <property type="evidence" value="ECO:0007669"/>
    <property type="project" value="InterPro"/>
</dbReference>
<dbReference type="EMBL" id="NFLJ01000019">
    <property type="protein sequence ID" value="OUQ34171.1"/>
    <property type="molecule type" value="Genomic_DNA"/>
</dbReference>
<evidence type="ECO:0000256" key="1">
    <source>
        <dbReference type="ARBA" id="ARBA00004496"/>
    </source>
</evidence>
<gene>
    <name evidence="12" type="primary">uvrB</name>
    <name evidence="18" type="ORF">B5E75_07485</name>
</gene>
<dbReference type="CDD" id="cd17916">
    <property type="entry name" value="DEXHc_UvrB"/>
    <property type="match status" value="1"/>
</dbReference>
<evidence type="ECO:0000256" key="9">
    <source>
        <dbReference type="ARBA" id="ARBA00023204"/>
    </source>
</evidence>
<evidence type="ECO:0000259" key="15">
    <source>
        <dbReference type="PROSITE" id="PS50151"/>
    </source>
</evidence>
<reference evidence="18 19" key="1">
    <citation type="journal article" date="2018" name="BMC Genomics">
        <title>Whole genome sequencing and function prediction of 133 gut anaerobes isolated from chicken caecum in pure cultures.</title>
        <authorList>
            <person name="Medvecky M."/>
            <person name="Cejkova D."/>
            <person name="Polansky O."/>
            <person name="Karasova D."/>
            <person name="Kubasova T."/>
            <person name="Cizek A."/>
            <person name="Rychlik I."/>
        </authorList>
    </citation>
    <scope>NUCLEOTIDE SEQUENCE [LARGE SCALE GENOMIC DNA]</scope>
    <source>
        <strain evidence="18 19">An13</strain>
    </source>
</reference>
<keyword evidence="19" id="KW-1185">Reference proteome</keyword>
<keyword evidence="5 12" id="KW-0227">DNA damage</keyword>
<dbReference type="PANTHER" id="PTHR24029:SF0">
    <property type="entry name" value="UVRABC SYSTEM PROTEIN B"/>
    <property type="match status" value="1"/>
</dbReference>
<evidence type="ECO:0000256" key="2">
    <source>
        <dbReference type="ARBA" id="ARBA00008533"/>
    </source>
</evidence>
<evidence type="ECO:0000256" key="14">
    <source>
        <dbReference type="SAM" id="Coils"/>
    </source>
</evidence>
<dbReference type="NCBIfam" id="NF003673">
    <property type="entry name" value="PRK05298.1"/>
    <property type="match status" value="1"/>
</dbReference>
<feature type="domain" description="UVR" evidence="15">
    <location>
        <begin position="621"/>
        <end position="656"/>
    </location>
</feature>
<dbReference type="GO" id="GO:0005524">
    <property type="term" value="F:ATP binding"/>
    <property type="evidence" value="ECO:0007669"/>
    <property type="project" value="UniProtKB-UniRule"/>
</dbReference>
<comment type="subunit">
    <text evidence="10 12 13">Forms a heterotetramer with UvrA during the search for lesions. Interacts with UvrC in an incision complex.</text>
</comment>
<feature type="coiled-coil region" evidence="14">
    <location>
        <begin position="613"/>
        <end position="644"/>
    </location>
</feature>
<evidence type="ECO:0000313" key="19">
    <source>
        <dbReference type="Proteomes" id="UP000195305"/>
    </source>
</evidence>
<evidence type="ECO:0000256" key="10">
    <source>
        <dbReference type="ARBA" id="ARBA00026033"/>
    </source>
</evidence>
<dbReference type="SMART" id="SM00490">
    <property type="entry name" value="HELICc"/>
    <property type="match status" value="1"/>
</dbReference>
<dbReference type="Gene3D" id="3.40.50.300">
    <property type="entry name" value="P-loop containing nucleotide triphosphate hydrolases"/>
    <property type="match status" value="3"/>
</dbReference>
<dbReference type="NCBIfam" id="TIGR00631">
    <property type="entry name" value="uvrb"/>
    <property type="match status" value="1"/>
</dbReference>
<comment type="subcellular location">
    <subcellularLocation>
        <location evidence="1 12 13">Cytoplasm</location>
    </subcellularLocation>
</comment>
<dbReference type="GO" id="GO:0009432">
    <property type="term" value="P:SOS response"/>
    <property type="evidence" value="ECO:0007669"/>
    <property type="project" value="UniProtKB-UniRule"/>
</dbReference>
<dbReference type="GO" id="GO:0003677">
    <property type="term" value="F:DNA binding"/>
    <property type="evidence" value="ECO:0007669"/>
    <property type="project" value="UniProtKB-UniRule"/>
</dbReference>
<dbReference type="GO" id="GO:0005737">
    <property type="term" value="C:cytoplasm"/>
    <property type="evidence" value="ECO:0007669"/>
    <property type="project" value="UniProtKB-SubCell"/>
</dbReference>